<organism evidence="2 3">
    <name type="scientific">Vespula pensylvanica</name>
    <name type="common">Western yellow jacket</name>
    <name type="synonym">Wasp</name>
    <dbReference type="NCBI Taxonomy" id="30213"/>
    <lineage>
        <taxon>Eukaryota</taxon>
        <taxon>Metazoa</taxon>
        <taxon>Ecdysozoa</taxon>
        <taxon>Arthropoda</taxon>
        <taxon>Hexapoda</taxon>
        <taxon>Insecta</taxon>
        <taxon>Pterygota</taxon>
        <taxon>Neoptera</taxon>
        <taxon>Endopterygota</taxon>
        <taxon>Hymenoptera</taxon>
        <taxon>Apocrita</taxon>
        <taxon>Aculeata</taxon>
        <taxon>Vespoidea</taxon>
        <taxon>Vespidae</taxon>
        <taxon>Vespinae</taxon>
        <taxon>Vespula</taxon>
    </lineage>
</organism>
<reference evidence="2" key="1">
    <citation type="journal article" date="2020" name="G3 (Bethesda)">
        <title>High-Quality Assemblies for Three Invasive Social Wasps from the &lt;i&gt;Vespula&lt;/i&gt; Genus.</title>
        <authorList>
            <person name="Harrop T.W.R."/>
            <person name="Guhlin J."/>
            <person name="McLaughlin G.M."/>
            <person name="Permina E."/>
            <person name="Stockwell P."/>
            <person name="Gilligan J."/>
            <person name="Le Lec M.F."/>
            <person name="Gruber M.A.M."/>
            <person name="Quinn O."/>
            <person name="Lovegrove M."/>
            <person name="Duncan E.J."/>
            <person name="Remnant E.J."/>
            <person name="Van Eeckhoven J."/>
            <person name="Graham B."/>
            <person name="Knapp R.A."/>
            <person name="Langford K.W."/>
            <person name="Kronenberg Z."/>
            <person name="Press M.O."/>
            <person name="Eacker S.M."/>
            <person name="Wilson-Rankin E.E."/>
            <person name="Purcell J."/>
            <person name="Lester P.J."/>
            <person name="Dearden P.K."/>
        </authorList>
    </citation>
    <scope>NUCLEOTIDE SEQUENCE</scope>
    <source>
        <strain evidence="2">Volc-1</strain>
    </source>
</reference>
<accession>A0A834JUC9</accession>
<feature type="compositionally biased region" description="Acidic residues" evidence="1">
    <location>
        <begin position="10"/>
        <end position="21"/>
    </location>
</feature>
<evidence type="ECO:0000313" key="2">
    <source>
        <dbReference type="EMBL" id="KAF7394300.1"/>
    </source>
</evidence>
<proteinExistence type="predicted"/>
<keyword evidence="3" id="KW-1185">Reference proteome</keyword>
<dbReference type="EMBL" id="JACSDY010000021">
    <property type="protein sequence ID" value="KAF7394300.1"/>
    <property type="molecule type" value="Genomic_DNA"/>
</dbReference>
<sequence>MSCRCQPTDDANDDDDDDDVDGTGQQAVAPGGGFIGDVIMKEDACQVQAAVSTKFEESLKGRLEDEEGRVYPIDVKHEEAEFLRLRFDRSTKEWKKTRAKRRSFKAVATSASVRRAFQESRCDR</sequence>
<feature type="region of interest" description="Disordered" evidence="1">
    <location>
        <begin position="1"/>
        <end position="31"/>
    </location>
</feature>
<evidence type="ECO:0000256" key="1">
    <source>
        <dbReference type="SAM" id="MobiDB-lite"/>
    </source>
</evidence>
<evidence type="ECO:0000313" key="3">
    <source>
        <dbReference type="Proteomes" id="UP000600918"/>
    </source>
</evidence>
<dbReference type="Proteomes" id="UP000600918">
    <property type="component" value="Unassembled WGS sequence"/>
</dbReference>
<dbReference type="AlphaFoldDB" id="A0A834JUC9"/>
<name>A0A834JUC9_VESPE</name>
<protein>
    <submittedName>
        <fullName evidence="2">Uncharacterized protein</fullName>
    </submittedName>
</protein>
<comment type="caution">
    <text evidence="2">The sequence shown here is derived from an EMBL/GenBank/DDBJ whole genome shotgun (WGS) entry which is preliminary data.</text>
</comment>
<gene>
    <name evidence="2" type="ORF">H0235_016895</name>
</gene>